<feature type="domain" description="MalT-like winged helix" evidence="3">
    <location>
        <begin position="277"/>
        <end position="358"/>
    </location>
</feature>
<dbReference type="Proteomes" id="UP000198870">
    <property type="component" value="Unassembled WGS sequence"/>
</dbReference>
<dbReference type="GO" id="GO:0003677">
    <property type="term" value="F:DNA binding"/>
    <property type="evidence" value="ECO:0007669"/>
    <property type="project" value="InterPro"/>
</dbReference>
<dbReference type="InterPro" id="IPR051677">
    <property type="entry name" value="AfsR-DnrI-RedD_regulator"/>
</dbReference>
<protein>
    <submittedName>
        <fullName evidence="4">ATP-, maltotriose-and DNA-dependent transcriptional regulator MalT</fullName>
    </submittedName>
</protein>
<dbReference type="EMBL" id="FMUX01000003">
    <property type="protein sequence ID" value="SCY05195.1"/>
    <property type="molecule type" value="Genomic_DNA"/>
</dbReference>
<feature type="region of interest" description="Disordered" evidence="1">
    <location>
        <begin position="1"/>
        <end position="32"/>
    </location>
</feature>
<dbReference type="SUPFAM" id="SSF46894">
    <property type="entry name" value="C-terminal effector domain of the bipartite response regulators"/>
    <property type="match status" value="1"/>
</dbReference>
<dbReference type="InterPro" id="IPR011990">
    <property type="entry name" value="TPR-like_helical_dom_sf"/>
</dbReference>
<dbReference type="OrthoDB" id="223734at2"/>
<evidence type="ECO:0000313" key="4">
    <source>
        <dbReference type="EMBL" id="SCY05195.1"/>
    </source>
</evidence>
<accession>A0A1G5CRV7</accession>
<dbReference type="STRING" id="419481.SAMN05216233_103175"/>
<dbReference type="RefSeq" id="WP_092209353.1">
    <property type="nucleotide sequence ID" value="NZ_FMUX01000003.1"/>
</dbReference>
<dbReference type="Pfam" id="PF25873">
    <property type="entry name" value="WHD_MalT"/>
    <property type="match status" value="1"/>
</dbReference>
<dbReference type="InterPro" id="IPR027417">
    <property type="entry name" value="P-loop_NTPase"/>
</dbReference>
<evidence type="ECO:0000259" key="2">
    <source>
        <dbReference type="Pfam" id="PF03704"/>
    </source>
</evidence>
<dbReference type="SUPFAM" id="SSF52540">
    <property type="entry name" value="P-loop containing nucleoside triphosphate hydrolases"/>
    <property type="match status" value="1"/>
</dbReference>
<reference evidence="4 5" key="1">
    <citation type="submission" date="2016-10" db="EMBL/GenBank/DDBJ databases">
        <authorList>
            <person name="de Groot N.N."/>
        </authorList>
    </citation>
    <scope>NUCLEOTIDE SEQUENCE [LARGE SCALE GENOMIC DNA]</scope>
    <source>
        <strain evidence="4 5">AA1</strain>
    </source>
</reference>
<dbReference type="InterPro" id="IPR059106">
    <property type="entry name" value="WHD_MalT"/>
</dbReference>
<dbReference type="Pfam" id="PF03704">
    <property type="entry name" value="BTAD"/>
    <property type="match status" value="1"/>
</dbReference>
<proteinExistence type="predicted"/>
<feature type="domain" description="Bacterial transcriptional activator" evidence="2">
    <location>
        <begin position="946"/>
        <end position="990"/>
    </location>
</feature>
<sequence>MPAYCTPSEPLARRDIARVPTPGHAPDAETPGDRHCLRTSVLQAISQRAFGKKRSLLMEAQAGQGKTTFARQYLDHVTTRGLWCCLEPGDTDAAHLIARLYSLLKSSIKPFASRLVATRLARGDISYQGMGKIAKVLRADLKKALKTDLFIVFDDLHHIENSPAALKFLTGFLSQPNQGLYFILISRRRIPRQVRALFQSGQCVYLDSRTLAFSREETREFVHRCLEIPLSREQLHRLHRDTCGWIMGIKSRCLGMTSARSVPLDGNATLDVCYFDEEVYPAMAAHVSNALLKLALLEEIPLPLARQAEDEKSLCETLAYLCRNHFFLSRGEANDDTYAFHPLFRDFLGTKCREQCPPHEIAQFLDMAGKWYEKSHAFLNALSCYVQTQNADAVEALLERHGVSIYRTEEPHAVYDLLRRIPGCESETRGWTLYFSGLLALEADPASALGFLHLSRTLFVTGENLSGEFLATTEICISHILMDAHISVAIPLFDRATELFNRLRPSLSPFCLTRAATALGTCHLFFSGDTNASEACASLAKATAREHGMQTLLVEAYTASCFNRMGRGRFFKSAEELDAQFVHLSHPGTKASARLRAGLAQLNQLEITGDFFNYNHLKPILHRQTRHDLLRHTVFQGISPLWETCQALATGDPDQALQLIDNALASDKAPHNAHLQSQLRHYQAYIYGLKNEPEKALQAASVSLALRDQATVPYFVTLQAMVLGAMYVQLDRPEEAEAFLGRAIEKSRGSGERFIRCGALAHRALLNLKRQRTTEAFEDTRNLLSLMEKERYVHFDTWTPRVMLPVLQFAHARGIMPDVALALAEDRLNISFDAQSRILPLLEITTLGRFGLYVEGHELLDGTRLSHNEQRLLAAIICSPSRSIGIHAMFHMIWPDSDEEKALKALKVMLFRLRKKISHPARHPDFDFQDYLQHKNRQLFLAHCRIDAHDFLDAASRGTAQCRNHQHWQACNSFRYALSLWKGPFLQSIAYDDAAGEFNDRFFLNTLSNAATSWSALIATHGDPSREDLELIERSVSRGAGTADMLKNLFDLHTAAGNTGKIRDLTLAYRDALIRTGYTEEEVNEELDRLWDHENGMSTDLPAHKTHP</sequence>
<dbReference type="AlphaFoldDB" id="A0A1G5CRV7"/>
<dbReference type="SUPFAM" id="SSF48452">
    <property type="entry name" value="TPR-like"/>
    <property type="match status" value="1"/>
</dbReference>
<dbReference type="InterPro" id="IPR016032">
    <property type="entry name" value="Sig_transdc_resp-reg_C-effctor"/>
</dbReference>
<organism evidence="4 5">
    <name type="scientific">Desulfoluna spongiiphila</name>
    <dbReference type="NCBI Taxonomy" id="419481"/>
    <lineage>
        <taxon>Bacteria</taxon>
        <taxon>Pseudomonadati</taxon>
        <taxon>Thermodesulfobacteriota</taxon>
        <taxon>Desulfobacteria</taxon>
        <taxon>Desulfobacterales</taxon>
        <taxon>Desulfolunaceae</taxon>
        <taxon>Desulfoluna</taxon>
    </lineage>
</organism>
<evidence type="ECO:0000313" key="5">
    <source>
        <dbReference type="Proteomes" id="UP000198870"/>
    </source>
</evidence>
<dbReference type="PANTHER" id="PTHR35807">
    <property type="entry name" value="TRANSCRIPTIONAL REGULATOR REDD-RELATED"/>
    <property type="match status" value="1"/>
</dbReference>
<gene>
    <name evidence="4" type="ORF">SAMN05216233_103175</name>
</gene>
<dbReference type="Gene3D" id="1.25.40.10">
    <property type="entry name" value="Tetratricopeptide repeat domain"/>
    <property type="match status" value="2"/>
</dbReference>
<dbReference type="GO" id="GO:0006355">
    <property type="term" value="P:regulation of DNA-templated transcription"/>
    <property type="evidence" value="ECO:0007669"/>
    <property type="project" value="InterPro"/>
</dbReference>
<name>A0A1G5CRV7_9BACT</name>
<evidence type="ECO:0000259" key="3">
    <source>
        <dbReference type="Pfam" id="PF25873"/>
    </source>
</evidence>
<keyword evidence="5" id="KW-1185">Reference proteome</keyword>
<dbReference type="Gene3D" id="1.10.10.10">
    <property type="entry name" value="Winged helix-like DNA-binding domain superfamily/Winged helix DNA-binding domain"/>
    <property type="match status" value="1"/>
</dbReference>
<dbReference type="InterPro" id="IPR005158">
    <property type="entry name" value="BTAD"/>
</dbReference>
<dbReference type="InterPro" id="IPR036388">
    <property type="entry name" value="WH-like_DNA-bd_sf"/>
</dbReference>
<evidence type="ECO:0000256" key="1">
    <source>
        <dbReference type="SAM" id="MobiDB-lite"/>
    </source>
</evidence>